<reference evidence="1" key="1">
    <citation type="journal article" date="2016" name="Nat. Microbiol.">
        <title>Global phylogeography and evolutionary history of Shigella dysenteriae type 1.</title>
        <authorList>
            <person name="Njamkepo E."/>
            <person name="Fawal N."/>
            <person name="Tran-Dien A."/>
            <person name="Hawkey J."/>
            <person name="Strockbine N."/>
            <person name="Jenkins C."/>
            <person name="Talukder K.A."/>
            <person name="Bercion R."/>
            <person name="Kuleshov K."/>
            <person name="Kolinska R."/>
            <person name="Russell J.E."/>
            <person name="Kaftyreva L."/>
            <person name="Accou-Demartin M."/>
            <person name="Karas A."/>
            <person name="Vandenberg O."/>
            <person name="Mather A.E."/>
            <person name="Mason C.J."/>
            <person name="Page A.J."/>
            <person name="Ramamurthy T."/>
            <person name="Bizet C."/>
            <person name="Gamian A."/>
            <person name="Carle I."/>
            <person name="Sow A.G."/>
            <person name="Bouchier C."/>
            <person name="Wester A.L."/>
            <person name="Lejay-Collin M."/>
            <person name="Fonkoua M.C."/>
            <person name="Hello S.L."/>
            <person name="Blaser M.J."/>
            <person name="Jernberg C."/>
            <person name="Ruckly C."/>
            <person name="Merens A."/>
            <person name="Page A.L."/>
            <person name="Aslett M."/>
            <person name="Roggentin P."/>
            <person name="Fruth A."/>
            <person name="Denamur E."/>
            <person name="Venkatesan M."/>
            <person name="Bercovier H."/>
            <person name="Bodhidatta L."/>
            <person name="Chiou C.S."/>
            <person name="Clermont D."/>
            <person name="Colonna B."/>
            <person name="Egorova S."/>
            <person name="Pazhani G.P."/>
            <person name="Ezernitchi A.V."/>
            <person name="Guigon G."/>
            <person name="Harris S.R."/>
            <person name="Izumiya H."/>
            <person name="Korzeniowska-Kowal A."/>
            <person name="Lutynska A."/>
            <person name="Gouali M."/>
            <person name="Grimont F."/>
            <person name="Langendorf C."/>
            <person name="Marejkova M."/>
            <person name="Peterson L.A."/>
            <person name="Perez-Perez G."/>
            <person name="Ngandjio A."/>
            <person name="Podkolzin A."/>
            <person name="Souche E."/>
            <person name="Makarova M."/>
            <person name="Shipulin G.A."/>
            <person name="Ye C."/>
            <person name="Zemlickova H."/>
            <person name="Herpay M."/>
            <person name="Grimont P.A."/>
            <person name="Parkhill J."/>
            <person name="Sansonetti P."/>
            <person name="Holt K.E."/>
            <person name="Brisse S."/>
            <person name="Thomson N.R."/>
            <person name="Weill F.X."/>
        </authorList>
    </citation>
    <scope>NUCLEOTIDE SEQUENCE</scope>
    <source>
        <strain evidence="1">BU53M1</strain>
        <plasmid evidence="1">pBU53M1</plasmid>
    </source>
</reference>
<name>A0A142CMH1_SHIDY</name>
<keyword evidence="1" id="KW-0614">Plasmid</keyword>
<dbReference type="EMBL" id="KT754162">
    <property type="protein sequence ID" value="AMQ11766.1"/>
    <property type="molecule type" value="Genomic_DNA"/>
</dbReference>
<proteinExistence type="predicted"/>
<dbReference type="AlphaFoldDB" id="A0A142CMH1"/>
<protein>
    <submittedName>
        <fullName evidence="1">Uncharacterized protein</fullName>
    </submittedName>
</protein>
<sequence>MNFNVACYFKGEVVDSQLSQCFGIFCENKNPVYEHSFYI</sequence>
<evidence type="ECO:0000313" key="1">
    <source>
        <dbReference type="EMBL" id="AMQ11766.1"/>
    </source>
</evidence>
<organism evidence="1">
    <name type="scientific">Shigella dysenteriae 1</name>
    <dbReference type="NCBI Taxonomy" id="984897"/>
    <lineage>
        <taxon>Bacteria</taxon>
        <taxon>Pseudomonadati</taxon>
        <taxon>Pseudomonadota</taxon>
        <taxon>Gammaproteobacteria</taxon>
        <taxon>Enterobacterales</taxon>
        <taxon>Enterobacteriaceae</taxon>
        <taxon>Shigella</taxon>
    </lineage>
</organism>
<geneLocation type="plasmid" evidence="1">
    <name>pBU53M1</name>
</geneLocation>
<accession>A0A142CMH1</accession>